<dbReference type="KEGG" id="dpp:DICPUDRAFT_81322"/>
<name>F0ZT52_DICPU</name>
<dbReference type="EMBL" id="GL871169">
    <property type="protein sequence ID" value="EGC32881.1"/>
    <property type="molecule type" value="Genomic_DNA"/>
</dbReference>
<proteinExistence type="predicted"/>
<dbReference type="InParanoid" id="F0ZT52"/>
<protein>
    <recommendedName>
        <fullName evidence="5">Transmembrane protein</fullName>
    </recommendedName>
</protein>
<organism evidence="3 4">
    <name type="scientific">Dictyostelium purpureum</name>
    <name type="common">Slime mold</name>
    <dbReference type="NCBI Taxonomy" id="5786"/>
    <lineage>
        <taxon>Eukaryota</taxon>
        <taxon>Amoebozoa</taxon>
        <taxon>Evosea</taxon>
        <taxon>Eumycetozoa</taxon>
        <taxon>Dictyostelia</taxon>
        <taxon>Dictyosteliales</taxon>
        <taxon>Dictyosteliaceae</taxon>
        <taxon>Dictyostelium</taxon>
    </lineage>
</organism>
<accession>F0ZT52</accession>
<dbReference type="Proteomes" id="UP000001064">
    <property type="component" value="Unassembled WGS sequence"/>
</dbReference>
<dbReference type="AlphaFoldDB" id="F0ZT52"/>
<dbReference type="GO" id="GO:0071786">
    <property type="term" value="P:endoplasmic reticulum tubular network organization"/>
    <property type="evidence" value="ECO:0000318"/>
    <property type="project" value="GO_Central"/>
</dbReference>
<keyword evidence="2" id="KW-0472">Membrane</keyword>
<evidence type="ECO:0000313" key="3">
    <source>
        <dbReference type="EMBL" id="EGC32881.1"/>
    </source>
</evidence>
<dbReference type="VEuPathDB" id="AmoebaDB:DICPUDRAFT_81322"/>
<evidence type="ECO:0000313" key="4">
    <source>
        <dbReference type="Proteomes" id="UP000001064"/>
    </source>
</evidence>
<evidence type="ECO:0008006" key="5">
    <source>
        <dbReference type="Google" id="ProtNLM"/>
    </source>
</evidence>
<reference evidence="4" key="1">
    <citation type="journal article" date="2011" name="Genome Biol.">
        <title>Comparative genomics of the social amoebae Dictyostelium discoideum and Dictyostelium purpureum.</title>
        <authorList>
            <consortium name="US DOE Joint Genome Institute (JGI-PGF)"/>
            <person name="Sucgang R."/>
            <person name="Kuo A."/>
            <person name="Tian X."/>
            <person name="Salerno W."/>
            <person name="Parikh A."/>
            <person name="Feasley C.L."/>
            <person name="Dalin E."/>
            <person name="Tu H."/>
            <person name="Huang E."/>
            <person name="Barry K."/>
            <person name="Lindquist E."/>
            <person name="Shapiro H."/>
            <person name="Bruce D."/>
            <person name="Schmutz J."/>
            <person name="Salamov A."/>
            <person name="Fey P."/>
            <person name="Gaudet P."/>
            <person name="Anjard C."/>
            <person name="Babu M.M."/>
            <person name="Basu S."/>
            <person name="Bushmanova Y."/>
            <person name="van der Wel H."/>
            <person name="Katoh-Kurasawa M."/>
            <person name="Dinh C."/>
            <person name="Coutinho P.M."/>
            <person name="Saito T."/>
            <person name="Elias M."/>
            <person name="Schaap P."/>
            <person name="Kay R.R."/>
            <person name="Henrissat B."/>
            <person name="Eichinger L."/>
            <person name="Rivero F."/>
            <person name="Putnam N.H."/>
            <person name="West C.M."/>
            <person name="Loomis W.F."/>
            <person name="Chisholm R.L."/>
            <person name="Shaulsky G."/>
            <person name="Strassmann J.E."/>
            <person name="Queller D.C."/>
            <person name="Kuspa A."/>
            <person name="Grigoriev I.V."/>
        </authorList>
    </citation>
    <scope>NUCLEOTIDE SEQUENCE [LARGE SCALE GENOMIC DNA]</scope>
    <source>
        <strain evidence="4">QSDP1</strain>
    </source>
</reference>
<dbReference type="GO" id="GO:0071782">
    <property type="term" value="C:endoplasmic reticulum tubular network"/>
    <property type="evidence" value="ECO:0000318"/>
    <property type="project" value="GO_Central"/>
</dbReference>
<gene>
    <name evidence="3" type="ORF">DICPUDRAFT_81322</name>
</gene>
<feature type="transmembrane region" description="Helical" evidence="2">
    <location>
        <begin position="6"/>
        <end position="28"/>
    </location>
</feature>
<keyword evidence="2" id="KW-1133">Transmembrane helix</keyword>
<dbReference type="RefSeq" id="XP_003290600.1">
    <property type="nucleotide sequence ID" value="XM_003290552.1"/>
</dbReference>
<feature type="region of interest" description="Disordered" evidence="1">
    <location>
        <begin position="84"/>
        <end position="104"/>
    </location>
</feature>
<feature type="compositionally biased region" description="Low complexity" evidence="1">
    <location>
        <begin position="84"/>
        <end position="103"/>
    </location>
</feature>
<dbReference type="GeneID" id="10508065"/>
<keyword evidence="2" id="KW-0812">Transmembrane</keyword>
<evidence type="ECO:0000256" key="2">
    <source>
        <dbReference type="SAM" id="Phobius"/>
    </source>
</evidence>
<evidence type="ECO:0000256" key="1">
    <source>
        <dbReference type="SAM" id="MobiDB-lite"/>
    </source>
</evidence>
<keyword evidence="4" id="KW-1185">Reference proteome</keyword>
<sequence>MFENSWCYLLCILFSILFYIVSTLYRFFSGSLIRFYENKLNSLIIGFEKILNDIKVETDFETILKYENILKKKKCNNRVQQENLKPQQLQQPQQPGKSQLPQQPEKPQIINQNVLKLQKTPQNSKNKWWFDQIIEFLISFGSTSESPLVCKMVMYLVLRSQALNQNVKEKKNYYDNDNDSNSDSDSNAYIPDEYLINNNYSFDISNSEESVDYM</sequence>